<dbReference type="InParanoid" id="M4D0Z2"/>
<dbReference type="OMA" id="WWHAFIT"/>
<feature type="region of interest" description="Disordered" evidence="1">
    <location>
        <begin position="256"/>
        <end position="305"/>
    </location>
</feature>
<keyword evidence="3" id="KW-1185">Reference proteome</keyword>
<evidence type="ECO:0000313" key="2">
    <source>
        <dbReference type="EnsemblPlants" id="Bra010141.1-P"/>
    </source>
</evidence>
<dbReference type="Gramene" id="Bra010141.1">
    <property type="protein sequence ID" value="Bra010141.1-P"/>
    <property type="gene ID" value="Bra010141"/>
</dbReference>
<feature type="compositionally biased region" description="Low complexity" evidence="1">
    <location>
        <begin position="69"/>
        <end position="79"/>
    </location>
</feature>
<accession>M4D0Z2</accession>
<dbReference type="Proteomes" id="UP000011750">
    <property type="component" value="Chromosome A06"/>
</dbReference>
<reference evidence="2 3" key="1">
    <citation type="journal article" date="2011" name="Nat. Genet.">
        <title>The genome of the mesopolyploid crop species Brassica rapa.</title>
        <authorList>
            <consortium name="Brassica rapa Genome Sequencing Project Consortium"/>
            <person name="Wang X."/>
            <person name="Wang H."/>
            <person name="Wang J."/>
            <person name="Sun R."/>
            <person name="Wu J."/>
            <person name="Liu S."/>
            <person name="Bai Y."/>
            <person name="Mun J.H."/>
            <person name="Bancroft I."/>
            <person name="Cheng F."/>
            <person name="Huang S."/>
            <person name="Li X."/>
            <person name="Hua W."/>
            <person name="Wang J."/>
            <person name="Wang X."/>
            <person name="Freeling M."/>
            <person name="Pires J.C."/>
            <person name="Paterson A.H."/>
            <person name="Chalhoub B."/>
            <person name="Wang B."/>
            <person name="Hayward A."/>
            <person name="Sharpe A.G."/>
            <person name="Park B.S."/>
            <person name="Weisshaar B."/>
            <person name="Liu B."/>
            <person name="Li B."/>
            <person name="Liu B."/>
            <person name="Tong C."/>
            <person name="Song C."/>
            <person name="Duran C."/>
            <person name="Peng C."/>
            <person name="Geng C."/>
            <person name="Koh C."/>
            <person name="Lin C."/>
            <person name="Edwards D."/>
            <person name="Mu D."/>
            <person name="Shen D."/>
            <person name="Soumpourou E."/>
            <person name="Li F."/>
            <person name="Fraser F."/>
            <person name="Conant G."/>
            <person name="Lassalle G."/>
            <person name="King G.J."/>
            <person name="Bonnema G."/>
            <person name="Tang H."/>
            <person name="Wang H."/>
            <person name="Belcram H."/>
            <person name="Zhou H."/>
            <person name="Hirakawa H."/>
            <person name="Abe H."/>
            <person name="Guo H."/>
            <person name="Wang H."/>
            <person name="Jin H."/>
            <person name="Parkin I.A."/>
            <person name="Batley J."/>
            <person name="Kim J.S."/>
            <person name="Just J."/>
            <person name="Li J."/>
            <person name="Xu J."/>
            <person name="Deng J."/>
            <person name="Kim J.A."/>
            <person name="Li J."/>
            <person name="Yu J."/>
            <person name="Meng J."/>
            <person name="Wang J."/>
            <person name="Min J."/>
            <person name="Poulain J."/>
            <person name="Wang J."/>
            <person name="Hatakeyama K."/>
            <person name="Wu K."/>
            <person name="Wang L."/>
            <person name="Fang L."/>
            <person name="Trick M."/>
            <person name="Links M.G."/>
            <person name="Zhao M."/>
            <person name="Jin M."/>
            <person name="Ramchiary N."/>
            <person name="Drou N."/>
            <person name="Berkman P.J."/>
            <person name="Cai Q."/>
            <person name="Huang Q."/>
            <person name="Li R."/>
            <person name="Tabata S."/>
            <person name="Cheng S."/>
            <person name="Zhang S."/>
            <person name="Zhang S."/>
            <person name="Huang S."/>
            <person name="Sato S."/>
            <person name="Sun S."/>
            <person name="Kwon S.J."/>
            <person name="Choi S.R."/>
            <person name="Lee T.H."/>
            <person name="Fan W."/>
            <person name="Zhao X."/>
            <person name="Tan X."/>
            <person name="Xu X."/>
            <person name="Wang Y."/>
            <person name="Qiu Y."/>
            <person name="Yin Y."/>
            <person name="Li Y."/>
            <person name="Du Y."/>
            <person name="Liao Y."/>
            <person name="Lim Y."/>
            <person name="Narusaka Y."/>
            <person name="Wang Y."/>
            <person name="Wang Z."/>
            <person name="Li Z."/>
            <person name="Wang Z."/>
            <person name="Xiong Z."/>
            <person name="Zhang Z."/>
        </authorList>
    </citation>
    <scope>NUCLEOTIDE SEQUENCE [LARGE SCALE GENOMIC DNA]</scope>
    <source>
        <strain evidence="2 3">cv. Chiifu-401-42</strain>
    </source>
</reference>
<dbReference type="PANTHER" id="PTHR33411:SF34">
    <property type="entry name" value="PROTEIN, PUTATIVE-RELATED"/>
    <property type="match status" value="1"/>
</dbReference>
<dbReference type="PANTHER" id="PTHR33411">
    <property type="entry name" value="OS08G0392500 PROTEIN"/>
    <property type="match status" value="1"/>
</dbReference>
<feature type="compositionally biased region" description="Pro residues" evidence="1">
    <location>
        <begin position="48"/>
        <end position="68"/>
    </location>
</feature>
<feature type="compositionally biased region" description="Low complexity" evidence="1">
    <location>
        <begin position="262"/>
        <end position="274"/>
    </location>
</feature>
<feature type="compositionally biased region" description="Polar residues" evidence="1">
    <location>
        <begin position="283"/>
        <end position="305"/>
    </location>
</feature>
<proteinExistence type="predicted"/>
<feature type="compositionally biased region" description="Polar residues" evidence="1">
    <location>
        <begin position="1"/>
        <end position="12"/>
    </location>
</feature>
<evidence type="ECO:0000256" key="1">
    <source>
        <dbReference type="SAM" id="MobiDB-lite"/>
    </source>
</evidence>
<reference evidence="2" key="3">
    <citation type="submission" date="2023-03" db="UniProtKB">
        <authorList>
            <consortium name="EnsemblPlants"/>
        </authorList>
    </citation>
    <scope>IDENTIFICATION</scope>
    <source>
        <strain evidence="2">cv. Chiifu-401-42</strain>
    </source>
</reference>
<protein>
    <submittedName>
        <fullName evidence="2">Uncharacterized protein</fullName>
    </submittedName>
</protein>
<dbReference type="HOGENOM" id="CLU_657817_0_0_1"/>
<evidence type="ECO:0000313" key="3">
    <source>
        <dbReference type="Proteomes" id="UP000011750"/>
    </source>
</evidence>
<dbReference type="eggNOG" id="KOG0017">
    <property type="taxonomic scope" value="Eukaryota"/>
</dbReference>
<feature type="region of interest" description="Disordered" evidence="1">
    <location>
        <begin position="1"/>
        <end position="79"/>
    </location>
</feature>
<dbReference type="AlphaFoldDB" id="M4D0Z2"/>
<name>M4D0Z2_BRACM</name>
<feature type="region of interest" description="Disordered" evidence="1">
    <location>
        <begin position="177"/>
        <end position="196"/>
    </location>
</feature>
<sequence>MMAPSNRSNDATNKSRRCPRSTGLQLLDMRQGRPQLTLSEPSAMAPSSAPPGVVPPGSVPPGVVPPGAVPHTSVGSSSAVPAVPAPYVRRREDALLRAPSRRNQPHLHPDKINGALWFGMDPEVHAFIRATWQGKYWGLWASWNFVPSEKKDQWWHAFITLTRQQWLRSTALSKQKKKSAKAAISRKSAPIGKKMHKHGAGPRCFLNIEYKMMVDEGLDEPPSYTALARCMPSSTRSNKEKHMLFSEDPAYLERTIHKDQCSTSIDTRPSSSTDSRTHPSIDTRPSSLTDPHCSTSIDPTPRTSIDLQSRSMVAIVILRQDENGDLYDQDGHLHNATGQKLDAQGNVIHDADATGAAQPVEEAAPPKAQADYNRPDEYYTNISAIRLPEIQKENLELKPQYYMLGSKLVTTESMSESP</sequence>
<organism evidence="2 3">
    <name type="scientific">Brassica campestris</name>
    <name type="common">Field mustard</name>
    <dbReference type="NCBI Taxonomy" id="3711"/>
    <lineage>
        <taxon>Eukaryota</taxon>
        <taxon>Viridiplantae</taxon>
        <taxon>Streptophyta</taxon>
        <taxon>Embryophyta</taxon>
        <taxon>Tracheophyta</taxon>
        <taxon>Spermatophyta</taxon>
        <taxon>Magnoliopsida</taxon>
        <taxon>eudicotyledons</taxon>
        <taxon>Gunneridae</taxon>
        <taxon>Pentapetalae</taxon>
        <taxon>rosids</taxon>
        <taxon>malvids</taxon>
        <taxon>Brassicales</taxon>
        <taxon>Brassicaceae</taxon>
        <taxon>Brassiceae</taxon>
        <taxon>Brassica</taxon>
    </lineage>
</organism>
<dbReference type="EnsemblPlants" id="Bra010141.1">
    <property type="protein sequence ID" value="Bra010141.1-P"/>
    <property type="gene ID" value="Bra010141"/>
</dbReference>
<reference evidence="2 3" key="2">
    <citation type="journal article" date="2018" name="Hortic Res">
        <title>Improved Brassica rapa reference genome by single-molecule sequencing and chromosome conformation capture technologies.</title>
        <authorList>
            <person name="Zhang L."/>
            <person name="Cai X."/>
            <person name="Wu J."/>
            <person name="Liu M."/>
            <person name="Grob S."/>
            <person name="Cheng F."/>
            <person name="Liang J."/>
            <person name="Cai C."/>
            <person name="Liu Z."/>
            <person name="Liu B."/>
            <person name="Wang F."/>
            <person name="Li S."/>
            <person name="Liu F."/>
            <person name="Li X."/>
            <person name="Cheng L."/>
            <person name="Yang W."/>
            <person name="Li M.H."/>
            <person name="Grossniklaus U."/>
            <person name="Zheng H."/>
            <person name="Wang X."/>
        </authorList>
    </citation>
    <scope>NUCLEOTIDE SEQUENCE [LARGE SCALE GENOMIC DNA]</scope>
    <source>
        <strain evidence="2 3">cv. Chiifu-401-42</strain>
    </source>
</reference>